<organism evidence="7 8">
    <name type="scientific">Rugosimonospora acidiphila</name>
    <dbReference type="NCBI Taxonomy" id="556531"/>
    <lineage>
        <taxon>Bacteria</taxon>
        <taxon>Bacillati</taxon>
        <taxon>Actinomycetota</taxon>
        <taxon>Actinomycetes</taxon>
        <taxon>Micromonosporales</taxon>
        <taxon>Micromonosporaceae</taxon>
        <taxon>Rugosimonospora</taxon>
    </lineage>
</organism>
<evidence type="ECO:0000313" key="7">
    <source>
        <dbReference type="EMBL" id="GAA5191033.1"/>
    </source>
</evidence>
<name>A0ABP9S588_9ACTN</name>
<dbReference type="Pfam" id="PF02311">
    <property type="entry name" value="AraC_binding"/>
    <property type="match status" value="1"/>
</dbReference>
<dbReference type="PANTHER" id="PTHR46796">
    <property type="entry name" value="HTH-TYPE TRANSCRIPTIONAL ACTIVATOR RHAS-RELATED"/>
    <property type="match status" value="1"/>
</dbReference>
<gene>
    <name evidence="7" type="ORF">GCM10023322_47520</name>
</gene>
<evidence type="ECO:0000256" key="3">
    <source>
        <dbReference type="ARBA" id="ARBA00023125"/>
    </source>
</evidence>
<comment type="caution">
    <text evidence="7">The sequence shown here is derived from an EMBL/GenBank/DDBJ whole genome shotgun (WGS) entry which is preliminary data.</text>
</comment>
<dbReference type="Proteomes" id="UP001501570">
    <property type="component" value="Unassembled WGS sequence"/>
</dbReference>
<dbReference type="CDD" id="cd06986">
    <property type="entry name" value="cupin_MmsR-like_N"/>
    <property type="match status" value="1"/>
</dbReference>
<reference evidence="8" key="1">
    <citation type="journal article" date="2019" name="Int. J. Syst. Evol. Microbiol.">
        <title>The Global Catalogue of Microorganisms (GCM) 10K type strain sequencing project: providing services to taxonomists for standard genome sequencing and annotation.</title>
        <authorList>
            <consortium name="The Broad Institute Genomics Platform"/>
            <consortium name="The Broad Institute Genome Sequencing Center for Infectious Disease"/>
            <person name="Wu L."/>
            <person name="Ma J."/>
        </authorList>
    </citation>
    <scope>NUCLEOTIDE SEQUENCE [LARGE SCALE GENOMIC DNA]</scope>
    <source>
        <strain evidence="8">JCM 18304</strain>
    </source>
</reference>
<keyword evidence="1" id="KW-0963">Cytoplasm</keyword>
<dbReference type="EMBL" id="BAABJQ010000015">
    <property type="protein sequence ID" value="GAA5191033.1"/>
    <property type="molecule type" value="Genomic_DNA"/>
</dbReference>
<proteinExistence type="predicted"/>
<dbReference type="Gene3D" id="1.10.10.60">
    <property type="entry name" value="Homeodomain-like"/>
    <property type="match status" value="2"/>
</dbReference>
<dbReference type="PANTHER" id="PTHR46796:SF13">
    <property type="entry name" value="HTH-TYPE TRANSCRIPTIONAL ACTIVATOR RHAS"/>
    <property type="match status" value="1"/>
</dbReference>
<evidence type="ECO:0000256" key="1">
    <source>
        <dbReference type="ARBA" id="ARBA00022490"/>
    </source>
</evidence>
<dbReference type="Gene3D" id="2.60.120.10">
    <property type="entry name" value="Jelly Rolls"/>
    <property type="match status" value="1"/>
</dbReference>
<dbReference type="InterPro" id="IPR037923">
    <property type="entry name" value="HTH-like"/>
</dbReference>
<keyword evidence="8" id="KW-1185">Reference proteome</keyword>
<dbReference type="InterPro" id="IPR003313">
    <property type="entry name" value="AraC-bd"/>
</dbReference>
<dbReference type="InterPro" id="IPR018060">
    <property type="entry name" value="HTH_AraC"/>
</dbReference>
<dbReference type="InterPro" id="IPR014710">
    <property type="entry name" value="RmlC-like_jellyroll"/>
</dbReference>
<dbReference type="SMART" id="SM00342">
    <property type="entry name" value="HTH_ARAC"/>
    <property type="match status" value="1"/>
</dbReference>
<keyword evidence="2" id="KW-0805">Transcription regulation</keyword>
<keyword evidence="3" id="KW-0238">DNA-binding</keyword>
<evidence type="ECO:0000256" key="5">
    <source>
        <dbReference type="SAM" id="MobiDB-lite"/>
    </source>
</evidence>
<accession>A0ABP9S588</accession>
<evidence type="ECO:0000256" key="2">
    <source>
        <dbReference type="ARBA" id="ARBA00023015"/>
    </source>
</evidence>
<dbReference type="SUPFAM" id="SSF51215">
    <property type="entry name" value="Regulatory protein AraC"/>
    <property type="match status" value="1"/>
</dbReference>
<evidence type="ECO:0000313" key="8">
    <source>
        <dbReference type="Proteomes" id="UP001501570"/>
    </source>
</evidence>
<dbReference type="Pfam" id="PF12833">
    <property type="entry name" value="HTH_18"/>
    <property type="match status" value="1"/>
</dbReference>
<evidence type="ECO:0000256" key="4">
    <source>
        <dbReference type="ARBA" id="ARBA00023163"/>
    </source>
</evidence>
<keyword evidence="4" id="KW-0804">Transcription</keyword>
<dbReference type="PROSITE" id="PS01124">
    <property type="entry name" value="HTH_ARAC_FAMILY_2"/>
    <property type="match status" value="1"/>
</dbReference>
<evidence type="ECO:0000259" key="6">
    <source>
        <dbReference type="PROSITE" id="PS01124"/>
    </source>
</evidence>
<dbReference type="SUPFAM" id="SSF46689">
    <property type="entry name" value="Homeodomain-like"/>
    <property type="match status" value="2"/>
</dbReference>
<feature type="region of interest" description="Disordered" evidence="5">
    <location>
        <begin position="279"/>
        <end position="310"/>
    </location>
</feature>
<sequence>MAPLDGFPGQRFRVLPAPLTAHALRTGLTSRLLVTDVGYFPRARGHLMTRPGGTSTSIVIVCQDGAGQVWFGGRTYRVNAGDAVVIPKNEPHRYSSDDEHPWTIGWFHADGLDVPELTQAALGPGRVPVAPLRDAYTAWNLVDRVIAALERDETEASLLAAAGAAWNLFAQIASERRLGPAGTTERVHIAQDYLRKNLADAPSVSELARLAGLSTSHFASVFRRSAGMGVLEYIKRLRNSRARELLVATDLPIAEVGRSVGYSDPFYFSRQFHSINGTSPSDFRAHYRQQEPRPGTSDPEPGADRIPRSG</sequence>
<feature type="domain" description="HTH araC/xylS-type" evidence="6">
    <location>
        <begin position="188"/>
        <end position="286"/>
    </location>
</feature>
<dbReference type="InterPro" id="IPR009057">
    <property type="entry name" value="Homeodomain-like_sf"/>
</dbReference>
<dbReference type="InterPro" id="IPR050204">
    <property type="entry name" value="AraC_XylS_family_regulators"/>
</dbReference>
<protein>
    <submittedName>
        <fullName evidence="7">AraC family transcriptional regulator</fullName>
    </submittedName>
</protein>